<evidence type="ECO:0000256" key="1">
    <source>
        <dbReference type="ARBA" id="ARBA00022801"/>
    </source>
</evidence>
<dbReference type="STRING" id="76021.BS329_30585"/>
<dbReference type="Proteomes" id="UP000187486">
    <property type="component" value="Unassembled WGS sequence"/>
</dbReference>
<dbReference type="PANTHER" id="PTHR48081:SF8">
    <property type="entry name" value="ALPHA_BETA HYDROLASE FOLD-3 DOMAIN-CONTAINING PROTEIN-RELATED"/>
    <property type="match status" value="1"/>
</dbReference>
<keyword evidence="1" id="KW-0378">Hydrolase</keyword>
<comment type="caution">
    <text evidence="3">The sequence shown here is derived from an EMBL/GenBank/DDBJ whole genome shotgun (WGS) entry which is preliminary data.</text>
</comment>
<accession>A0A1R0KKI5</accession>
<keyword evidence="4" id="KW-1185">Reference proteome</keyword>
<sequence>MAELSPHAAAFLQEEAVSRPTVGDAEICRAALRRNSAIISGEPPTVATIRDYVIDGDTPVPVRIYNEPSKGSSPVIVYFHGGGFVIGDLDTVDTLCRHLALAASCVVVSVDYRLAPEYPYPAAISDSDSVVRWILGGGLASCDTTRLALGGDSAGANLATVTALRMRDRGEAAAVNFLAYPFVDLRVDSRPSRVRYGQGYGLDGEMIDWYKSCYLPSEDLSKSPFVSPVCANLKGLPHTLIMTAECDPLRDQGEDYGRLLANAGVTVTLVCYAGELHGFLRAISVTPAASAAISQIASTVKRSWNLGAHIEYGLHE</sequence>
<dbReference type="InterPro" id="IPR050300">
    <property type="entry name" value="GDXG_lipolytic_enzyme"/>
</dbReference>
<gene>
    <name evidence="3" type="ORF">BS329_30585</name>
</gene>
<evidence type="ECO:0000313" key="3">
    <source>
        <dbReference type="EMBL" id="OLZ46603.1"/>
    </source>
</evidence>
<dbReference type="InterPro" id="IPR013094">
    <property type="entry name" value="AB_hydrolase_3"/>
</dbReference>
<evidence type="ECO:0000259" key="2">
    <source>
        <dbReference type="Pfam" id="PF07859"/>
    </source>
</evidence>
<dbReference type="Pfam" id="PF07859">
    <property type="entry name" value="Abhydrolase_3"/>
    <property type="match status" value="1"/>
</dbReference>
<dbReference type="AlphaFoldDB" id="A0A1R0KKI5"/>
<name>A0A1R0KKI5_9PSEU</name>
<dbReference type="GO" id="GO:0016787">
    <property type="term" value="F:hydrolase activity"/>
    <property type="evidence" value="ECO:0007669"/>
    <property type="project" value="UniProtKB-KW"/>
</dbReference>
<feature type="domain" description="Alpha/beta hydrolase fold-3" evidence="2">
    <location>
        <begin position="76"/>
        <end position="280"/>
    </location>
</feature>
<reference evidence="3 4" key="1">
    <citation type="submission" date="2016-01" db="EMBL/GenBank/DDBJ databases">
        <title>Amycolatopsis coloradensis genome sequencing and assembly.</title>
        <authorList>
            <person name="Mayilraj S."/>
        </authorList>
    </citation>
    <scope>NUCLEOTIDE SEQUENCE [LARGE SCALE GENOMIC DNA]</scope>
    <source>
        <strain evidence="3 4">DSM 44225</strain>
    </source>
</reference>
<dbReference type="SUPFAM" id="SSF53474">
    <property type="entry name" value="alpha/beta-Hydrolases"/>
    <property type="match status" value="1"/>
</dbReference>
<protein>
    <recommendedName>
        <fullName evidence="2">Alpha/beta hydrolase fold-3 domain-containing protein</fullName>
    </recommendedName>
</protein>
<proteinExistence type="predicted"/>
<dbReference type="EMBL" id="MQUQ01000017">
    <property type="protein sequence ID" value="OLZ46603.1"/>
    <property type="molecule type" value="Genomic_DNA"/>
</dbReference>
<dbReference type="InterPro" id="IPR029058">
    <property type="entry name" value="AB_hydrolase_fold"/>
</dbReference>
<dbReference type="PANTHER" id="PTHR48081">
    <property type="entry name" value="AB HYDROLASE SUPERFAMILY PROTEIN C4A8.06C"/>
    <property type="match status" value="1"/>
</dbReference>
<evidence type="ECO:0000313" key="4">
    <source>
        <dbReference type="Proteomes" id="UP000187486"/>
    </source>
</evidence>
<organism evidence="3 4">
    <name type="scientific">Amycolatopsis coloradensis</name>
    <dbReference type="NCBI Taxonomy" id="76021"/>
    <lineage>
        <taxon>Bacteria</taxon>
        <taxon>Bacillati</taxon>
        <taxon>Actinomycetota</taxon>
        <taxon>Actinomycetes</taxon>
        <taxon>Pseudonocardiales</taxon>
        <taxon>Pseudonocardiaceae</taxon>
        <taxon>Amycolatopsis</taxon>
    </lineage>
</organism>
<dbReference type="Gene3D" id="3.40.50.1820">
    <property type="entry name" value="alpha/beta hydrolase"/>
    <property type="match status" value="1"/>
</dbReference>